<comment type="caution">
    <text evidence="2">The sequence shown here is derived from an EMBL/GenBank/DDBJ whole genome shotgun (WGS) entry which is preliminary data.</text>
</comment>
<keyword evidence="1" id="KW-1133">Transmembrane helix</keyword>
<name>A0A2V4BXC1_9FLAO</name>
<gene>
    <name evidence="2" type="ORF">DMB65_21750</name>
</gene>
<evidence type="ECO:0000313" key="3">
    <source>
        <dbReference type="Proteomes" id="UP000247903"/>
    </source>
</evidence>
<keyword evidence="3" id="KW-1185">Reference proteome</keyword>
<evidence type="ECO:0000256" key="1">
    <source>
        <dbReference type="SAM" id="Phobius"/>
    </source>
</evidence>
<feature type="transmembrane region" description="Helical" evidence="1">
    <location>
        <begin position="39"/>
        <end position="62"/>
    </location>
</feature>
<dbReference type="Proteomes" id="UP000247903">
    <property type="component" value="Unassembled WGS sequence"/>
</dbReference>
<accession>A0A2V4BXC1</accession>
<sequence>MNQPPSKITRGIFWVWTLIFYITTIAEIVQLFVKSFGEQKIFMVFSTGLLLLIYIAIYLTIIMDNFSQKYFSKFELLFFIIGILISVIFFFTLRNNANIVISY</sequence>
<proteinExistence type="predicted"/>
<feature type="transmembrane region" description="Helical" evidence="1">
    <location>
        <begin position="12"/>
        <end position="33"/>
    </location>
</feature>
<keyword evidence="1" id="KW-0472">Membrane</keyword>
<reference evidence="2 3" key="1">
    <citation type="submission" date="2018-05" db="EMBL/GenBank/DDBJ databases">
        <title>Flavobacterium sp. strain IMCC34759, incomplete genome.</title>
        <authorList>
            <person name="Joung Y."/>
            <person name="Cho J."/>
        </authorList>
    </citation>
    <scope>NUCLEOTIDE SEQUENCE [LARGE SCALE GENOMIC DNA]</scope>
    <source>
        <strain evidence="2 3">IMCC34759</strain>
    </source>
</reference>
<feature type="transmembrane region" description="Helical" evidence="1">
    <location>
        <begin position="74"/>
        <end position="93"/>
    </location>
</feature>
<dbReference type="EMBL" id="QJHK01000039">
    <property type="protein sequence ID" value="PXY38664.1"/>
    <property type="molecule type" value="Genomic_DNA"/>
</dbReference>
<organism evidence="2 3">
    <name type="scientific">Flavobacterium cheongpyeongense</name>
    <dbReference type="NCBI Taxonomy" id="2212651"/>
    <lineage>
        <taxon>Bacteria</taxon>
        <taxon>Pseudomonadati</taxon>
        <taxon>Bacteroidota</taxon>
        <taxon>Flavobacteriia</taxon>
        <taxon>Flavobacteriales</taxon>
        <taxon>Flavobacteriaceae</taxon>
        <taxon>Flavobacterium</taxon>
    </lineage>
</organism>
<dbReference type="AlphaFoldDB" id="A0A2V4BXC1"/>
<keyword evidence="1" id="KW-0812">Transmembrane</keyword>
<evidence type="ECO:0000313" key="2">
    <source>
        <dbReference type="EMBL" id="PXY38664.1"/>
    </source>
</evidence>
<protein>
    <submittedName>
        <fullName evidence="2">Uncharacterized protein</fullName>
    </submittedName>
</protein>